<dbReference type="InterPro" id="IPR001296">
    <property type="entry name" value="Glyco_trans_1"/>
</dbReference>
<reference evidence="5 6" key="1">
    <citation type="submission" date="2022-04" db="EMBL/GenBank/DDBJ databases">
        <title>Genome diversity in the genus Frankia.</title>
        <authorList>
            <person name="Carlos-Shanley C."/>
            <person name="Hahn D."/>
        </authorList>
    </citation>
    <scope>NUCLEOTIDE SEQUENCE [LARGE SCALE GENOMIC DNA]</scope>
    <source>
        <strain evidence="5 6">Ag45/Mut15</strain>
    </source>
</reference>
<dbReference type="CDD" id="cd03801">
    <property type="entry name" value="GT4_PimA-like"/>
    <property type="match status" value="1"/>
</dbReference>
<gene>
    <name evidence="5" type="primary">glgA</name>
    <name evidence="5" type="ORF">MXD59_12155</name>
</gene>
<dbReference type="InterPro" id="IPR011875">
    <property type="entry name" value="M1P_synthase"/>
</dbReference>
<evidence type="ECO:0000313" key="6">
    <source>
        <dbReference type="Proteomes" id="UP001201873"/>
    </source>
</evidence>
<keyword evidence="1 5" id="KW-0328">Glycosyltransferase</keyword>
<feature type="domain" description="Glycosyltransferase subfamily 4-like N-terminal" evidence="4">
    <location>
        <begin position="15"/>
        <end position="193"/>
    </location>
</feature>
<dbReference type="InterPro" id="IPR050194">
    <property type="entry name" value="Glycosyltransferase_grp1"/>
</dbReference>
<proteinExistence type="predicted"/>
<dbReference type="Proteomes" id="UP001201873">
    <property type="component" value="Unassembled WGS sequence"/>
</dbReference>
<evidence type="ECO:0000259" key="3">
    <source>
        <dbReference type="Pfam" id="PF00534"/>
    </source>
</evidence>
<dbReference type="EC" id="2.4.1.21" evidence="5"/>
<dbReference type="GO" id="GO:0009011">
    <property type="term" value="F:alpha-1,4-glucan glucosyltransferase (ADP-glucose donor) activity"/>
    <property type="evidence" value="ECO:0007669"/>
    <property type="project" value="UniProtKB-EC"/>
</dbReference>
<dbReference type="Pfam" id="PF13439">
    <property type="entry name" value="Glyco_transf_4"/>
    <property type="match status" value="1"/>
</dbReference>
<dbReference type="Pfam" id="PF00534">
    <property type="entry name" value="Glycos_transf_1"/>
    <property type="match status" value="1"/>
</dbReference>
<organism evidence="5 6">
    <name type="scientific">Frankia umida</name>
    <dbReference type="NCBI Taxonomy" id="573489"/>
    <lineage>
        <taxon>Bacteria</taxon>
        <taxon>Bacillati</taxon>
        <taxon>Actinomycetota</taxon>
        <taxon>Actinomycetes</taxon>
        <taxon>Frankiales</taxon>
        <taxon>Frankiaceae</taxon>
        <taxon>Frankia</taxon>
    </lineage>
</organism>
<dbReference type="InterPro" id="IPR028098">
    <property type="entry name" value="Glyco_trans_4-like_N"/>
</dbReference>
<dbReference type="Gene3D" id="3.40.50.2000">
    <property type="entry name" value="Glycogen Phosphorylase B"/>
    <property type="match status" value="2"/>
</dbReference>
<keyword evidence="2 5" id="KW-0808">Transferase</keyword>
<evidence type="ECO:0000256" key="1">
    <source>
        <dbReference type="ARBA" id="ARBA00022676"/>
    </source>
</evidence>
<evidence type="ECO:0000256" key="2">
    <source>
        <dbReference type="ARBA" id="ARBA00022679"/>
    </source>
</evidence>
<dbReference type="PANTHER" id="PTHR45947">
    <property type="entry name" value="SULFOQUINOVOSYL TRANSFERASE SQD2"/>
    <property type="match status" value="1"/>
</dbReference>
<name>A0ABT0JY96_9ACTN</name>
<sequence>MRVALLTREFPPDVYGGAGVHVEYLARELARLVDLSVHREGRGPAPQDAPVVEIAGGPGTVGVTAHRPWAALDGVNDALRTVSMDVSMAAAAAGAAVIHSHTWYANLGGHLAALLGGVPHVMTSHSLEPQRPWKAEQLGGGYRLSSWCERVAIEGAAAVVAVSAGMRTDILTAYPSVDPARVHVIRNGIDTEEYQPDPATDVLEKYGIDPDRPIVTFVGRITRQKGLPVLLRAAAALDRRAQLVLCAGAPDTPELLAETTKLVDGLQADRDGVVWLSGMLPKPEIIQLLSHATVFVCPSVYEPLGIVNLEAMACGTAVVASRVGGIPEVVDDGVTGLLVPPDDPPALADAINTVLADPSRATAMGRAGRDRAVTEFGWAAVAERTAALYTSVVGGQRPA</sequence>
<dbReference type="EMBL" id="JALKFT010000010">
    <property type="protein sequence ID" value="MCK9876518.1"/>
    <property type="molecule type" value="Genomic_DNA"/>
</dbReference>
<dbReference type="NCBIfam" id="TIGR02149">
    <property type="entry name" value="glgA_Coryne"/>
    <property type="match status" value="1"/>
</dbReference>
<keyword evidence="6" id="KW-1185">Reference proteome</keyword>
<dbReference type="RefSeq" id="WP_248824766.1">
    <property type="nucleotide sequence ID" value="NZ_JALKFT010000010.1"/>
</dbReference>
<accession>A0ABT0JY96</accession>
<feature type="domain" description="Glycosyl transferase family 1" evidence="3">
    <location>
        <begin position="204"/>
        <end position="370"/>
    </location>
</feature>
<protein>
    <submittedName>
        <fullName evidence="5">Glycogen synthase</fullName>
        <ecNumber evidence="5">2.4.1.21</ecNumber>
    </submittedName>
</protein>
<dbReference type="PANTHER" id="PTHR45947:SF3">
    <property type="entry name" value="SULFOQUINOVOSYL TRANSFERASE SQD2"/>
    <property type="match status" value="1"/>
</dbReference>
<evidence type="ECO:0000259" key="4">
    <source>
        <dbReference type="Pfam" id="PF13439"/>
    </source>
</evidence>
<comment type="caution">
    <text evidence="5">The sequence shown here is derived from an EMBL/GenBank/DDBJ whole genome shotgun (WGS) entry which is preliminary data.</text>
</comment>
<dbReference type="SUPFAM" id="SSF53756">
    <property type="entry name" value="UDP-Glycosyltransferase/glycogen phosphorylase"/>
    <property type="match status" value="1"/>
</dbReference>
<evidence type="ECO:0000313" key="5">
    <source>
        <dbReference type="EMBL" id="MCK9876518.1"/>
    </source>
</evidence>